<dbReference type="HOGENOM" id="CLU_042308_0_0_1"/>
<dbReference type="OrthoDB" id="5409998at2759"/>
<evidence type="ECO:0000313" key="3">
    <source>
        <dbReference type="Proteomes" id="UP000030651"/>
    </source>
</evidence>
<proteinExistence type="predicted"/>
<evidence type="ECO:0000313" key="2">
    <source>
        <dbReference type="EMBL" id="ETS79954.1"/>
    </source>
</evidence>
<sequence length="396" mass="41259">MAAAQAKDPLDVLQAMFREALVQTGKAIKASQKDGTRNGASAGVALRTKMPETMKTYHYALDDIESEITRAKAVLLRDLQKLQAARAPVVVPSPVAPPAPMVPEPQQPAALMMDMPSAAAHTVNTNINFQPTREETKRAPFPDMGMGLSSDVPDLSSDMKPPTASPRPASASGKTGVVKQGTPPIKQSPKLTQMNKITPVPPPQVPQPSAMGPATQKAVVSPPQPAAAQVAQDSSLDAMLALPPTGGAATADMTGGELNFTNMEFTLAPPSDGQSQNAPPAPMQEFDMSAFTTQDMGGDQTAMDKNNNTNNNSSSAAPANAVGTTSAKAAEVTAQTGSQDSMYDLSNIDNGNGDQMDLDLSLGGGGEVHDSTFNDLFFEDADGGMGQFDDAFFGLE</sequence>
<dbReference type="STRING" id="1229662.W3X1R1"/>
<protein>
    <submittedName>
        <fullName evidence="2">Uncharacterized protein</fullName>
    </submittedName>
</protein>
<feature type="compositionally biased region" description="Polar residues" evidence="1">
    <location>
        <begin position="322"/>
        <end position="341"/>
    </location>
</feature>
<reference evidence="3" key="1">
    <citation type="journal article" date="2015" name="BMC Genomics">
        <title>Genomic and transcriptomic analysis of the endophytic fungus Pestalotiopsis fici reveals its lifestyle and high potential for synthesis of natural products.</title>
        <authorList>
            <person name="Wang X."/>
            <person name="Zhang X."/>
            <person name="Liu L."/>
            <person name="Xiang M."/>
            <person name="Wang W."/>
            <person name="Sun X."/>
            <person name="Che Y."/>
            <person name="Guo L."/>
            <person name="Liu G."/>
            <person name="Guo L."/>
            <person name="Wang C."/>
            <person name="Yin W.B."/>
            <person name="Stadler M."/>
            <person name="Zhang X."/>
            <person name="Liu X."/>
        </authorList>
    </citation>
    <scope>NUCLEOTIDE SEQUENCE [LARGE SCALE GENOMIC DNA]</scope>
    <source>
        <strain evidence="3">W106-1 / CGMCC3.15140</strain>
    </source>
</reference>
<organism evidence="2 3">
    <name type="scientific">Pestalotiopsis fici (strain W106-1 / CGMCC3.15140)</name>
    <dbReference type="NCBI Taxonomy" id="1229662"/>
    <lineage>
        <taxon>Eukaryota</taxon>
        <taxon>Fungi</taxon>
        <taxon>Dikarya</taxon>
        <taxon>Ascomycota</taxon>
        <taxon>Pezizomycotina</taxon>
        <taxon>Sordariomycetes</taxon>
        <taxon>Xylariomycetidae</taxon>
        <taxon>Amphisphaeriales</taxon>
        <taxon>Sporocadaceae</taxon>
        <taxon>Pestalotiopsis</taxon>
    </lineage>
</organism>
<evidence type="ECO:0000256" key="1">
    <source>
        <dbReference type="SAM" id="MobiDB-lite"/>
    </source>
</evidence>
<dbReference type="Proteomes" id="UP000030651">
    <property type="component" value="Unassembled WGS sequence"/>
</dbReference>
<dbReference type="eggNOG" id="ENOG502SWGH">
    <property type="taxonomic scope" value="Eukaryota"/>
</dbReference>
<accession>W3X1R1</accession>
<feature type="region of interest" description="Disordered" evidence="1">
    <location>
        <begin position="136"/>
        <end position="189"/>
    </location>
</feature>
<name>W3X1R1_PESFW</name>
<feature type="region of interest" description="Disordered" evidence="1">
    <location>
        <begin position="294"/>
        <end position="350"/>
    </location>
</feature>
<dbReference type="EMBL" id="KI912113">
    <property type="protein sequence ID" value="ETS79954.1"/>
    <property type="molecule type" value="Genomic_DNA"/>
</dbReference>
<dbReference type="AlphaFoldDB" id="W3X1R1"/>
<keyword evidence="3" id="KW-1185">Reference proteome</keyword>
<dbReference type="GeneID" id="19272496"/>
<dbReference type="OMA" id="QADGMDF"/>
<dbReference type="RefSeq" id="XP_007834255.1">
    <property type="nucleotide sequence ID" value="XM_007836064.1"/>
</dbReference>
<gene>
    <name evidence="2" type="ORF">PFICI_07483</name>
</gene>
<dbReference type="KEGG" id="pfy:PFICI_07483"/>
<feature type="compositionally biased region" description="Low complexity" evidence="1">
    <location>
        <begin position="306"/>
        <end position="321"/>
    </location>
</feature>
<dbReference type="InParanoid" id="W3X1R1"/>